<dbReference type="Proteomes" id="UP000051442">
    <property type="component" value="Unassembled WGS sequence"/>
</dbReference>
<evidence type="ECO:0000259" key="14">
    <source>
        <dbReference type="PROSITE" id="PS51749"/>
    </source>
</evidence>
<dbReference type="InterPro" id="IPR036397">
    <property type="entry name" value="RNaseH_sf"/>
</dbReference>
<evidence type="ECO:0000256" key="6">
    <source>
        <dbReference type="ARBA" id="ARBA00022801"/>
    </source>
</evidence>
<keyword evidence="6 13" id="KW-0378">Hydrolase</keyword>
<keyword evidence="8 13" id="KW-0694">RNA-binding</keyword>
<accession>A0A0R2ERB4</accession>
<keyword evidence="3 13" id="KW-0540">Nuclease</keyword>
<reference evidence="15 16" key="1">
    <citation type="journal article" date="2015" name="Genome Announc.">
        <title>Expanding the biotechnology potential of lactobacilli through comparative genomics of 213 strains and associated genera.</title>
        <authorList>
            <person name="Sun Z."/>
            <person name="Harris H.M."/>
            <person name="McCann A."/>
            <person name="Guo C."/>
            <person name="Argimon S."/>
            <person name="Zhang W."/>
            <person name="Yang X."/>
            <person name="Jeffery I.B."/>
            <person name="Cooney J.C."/>
            <person name="Kagawa T.F."/>
            <person name="Liu W."/>
            <person name="Song Y."/>
            <person name="Salvetti E."/>
            <person name="Wrobel A."/>
            <person name="Rasinkangas P."/>
            <person name="Parkhill J."/>
            <person name="Rea M.C."/>
            <person name="O'Sullivan O."/>
            <person name="Ritari J."/>
            <person name="Douillard F.P."/>
            <person name="Paul Ross R."/>
            <person name="Yang R."/>
            <person name="Briner A.E."/>
            <person name="Felis G.E."/>
            <person name="de Vos W.M."/>
            <person name="Barrangou R."/>
            <person name="Klaenhammer T.R."/>
            <person name="Caufield P.W."/>
            <person name="Cui Y."/>
            <person name="Zhang H."/>
            <person name="O'Toole P.W."/>
        </authorList>
    </citation>
    <scope>NUCLEOTIDE SEQUENCE [LARGE SCALE GENOMIC DNA]</scope>
    <source>
        <strain evidence="15 16">DSM 23365</strain>
    </source>
</reference>
<proteinExistence type="inferred from homology"/>
<protein>
    <recommendedName>
        <fullName evidence="13">CRISPR-associated endonuclease Cas9</fullName>
        <ecNumber evidence="13">3.1.-.-</ecNumber>
    </recommendedName>
</protein>
<evidence type="ECO:0000256" key="11">
    <source>
        <dbReference type="ARBA" id="ARBA00023211"/>
    </source>
</evidence>
<comment type="caution">
    <text evidence="15">The sequence shown here is derived from an EMBL/GenBank/DDBJ whole genome shotgun (WGS) entry which is preliminary data.</text>
</comment>
<dbReference type="EC" id="3.1.-.-" evidence="13"/>
<gene>
    <name evidence="13" type="primary">cas9</name>
    <name evidence="15" type="ORF">FD14_GL001797</name>
</gene>
<evidence type="ECO:0000256" key="1">
    <source>
        <dbReference type="ARBA" id="ARBA00001946"/>
    </source>
</evidence>
<name>A0A0R2ERB4_9LACO</name>
<evidence type="ECO:0000256" key="2">
    <source>
        <dbReference type="ARBA" id="ARBA00005244"/>
    </source>
</evidence>
<comment type="function">
    <text evidence="13">CRISPR (clustered regularly interspaced short palindromic repeat) is an adaptive immune system that provides protection against mobile genetic elements (viruses, transposable elements and conjugative plasmids). CRISPR clusters contain spacers, sequences complementary to antecedent mobile elements, and target invading nucleic acids. CRISPR clusters are transcribed and processed into CRISPR RNA (crRNA). In type II CRISPR systems correct processing of pre-crRNA requires a trans-encoded small RNA (tracrRNA), endogenous ribonuclease 3 (rnc) and this protein. The tracrRNA serves as a guide for ribonuclease 3-aided processing of pre-crRNA. Subsequently Cas9/crRNA/tracrRNA endonucleolytically cleaves linear or circular dsDNA target complementary to the spacer; Cas9 is inactive in the absence of the 2 guide RNAs (gRNA). Cas9 recognizes the protospacer adjacent motif (PAM) in the CRISPR repeat sequences to help distinguish self versus nonself, as targets within the bacterial CRISPR locus do not have PAMs. PAM recognition is also required for catalytic activity.</text>
</comment>
<feature type="active site" description="For RuvC-like nuclease domain" evidence="13">
    <location>
        <position position="10"/>
    </location>
</feature>
<dbReference type="HAMAP" id="MF_01480">
    <property type="entry name" value="Cas9"/>
    <property type="match status" value="1"/>
</dbReference>
<keyword evidence="11" id="KW-0464">Manganese</keyword>
<feature type="domain" description="HNH Cas9-type" evidence="14">
    <location>
        <begin position="514"/>
        <end position="664"/>
    </location>
</feature>
<dbReference type="NCBIfam" id="TIGR01865">
    <property type="entry name" value="cas_Csn1"/>
    <property type="match status" value="1"/>
</dbReference>
<evidence type="ECO:0000256" key="4">
    <source>
        <dbReference type="ARBA" id="ARBA00022723"/>
    </source>
</evidence>
<dbReference type="GO" id="GO:0043571">
    <property type="term" value="P:maintenance of CRISPR repeat elements"/>
    <property type="evidence" value="ECO:0007669"/>
    <property type="project" value="UniProtKB-UniRule"/>
</dbReference>
<evidence type="ECO:0000256" key="5">
    <source>
        <dbReference type="ARBA" id="ARBA00022759"/>
    </source>
</evidence>
<comment type="similarity">
    <text evidence="13">Belongs to the CRISPR-associated Cas9 family.</text>
</comment>
<dbReference type="GO" id="GO:0016787">
    <property type="term" value="F:hydrolase activity"/>
    <property type="evidence" value="ECO:0007669"/>
    <property type="project" value="UniProtKB-KW"/>
</dbReference>
<evidence type="ECO:0000256" key="3">
    <source>
        <dbReference type="ARBA" id="ARBA00022722"/>
    </source>
</evidence>
<evidence type="ECO:0000256" key="8">
    <source>
        <dbReference type="ARBA" id="ARBA00022884"/>
    </source>
</evidence>
<dbReference type="AlphaFoldDB" id="A0A0R2ERB4"/>
<comment type="subunit">
    <text evidence="12 13">Monomer. Binds crRNA and tracrRNA.</text>
</comment>
<evidence type="ECO:0000256" key="10">
    <source>
        <dbReference type="ARBA" id="ARBA00023125"/>
    </source>
</evidence>
<dbReference type="GO" id="GO:0003723">
    <property type="term" value="F:RNA binding"/>
    <property type="evidence" value="ECO:0007669"/>
    <property type="project" value="UniProtKB-UniRule"/>
</dbReference>
<keyword evidence="10 13" id="KW-0238">DNA-binding</keyword>
<comment type="similarity">
    <text evidence="2">Belongs to the CRISPR-associated protein Cas9 family. Subtype II-A subfamily.</text>
</comment>
<sequence length="1096" mass="124638">MSMSYLIGLDINLASVGFAVLQTDEQGQPNKILKLDSVLFPKAENPKDGASLAMTTRQHRCTRRRYRRARFRKHRVAQLFVRSGLMTAEQLNAYFTQQQPHHDIWQLRVKALDEPLSELELFEVLYYLVNHRGFKSNSRSEVANRMDSDSGEDLGRLLQAIQDTKQVFQTGHYRTFGEMMLQDPRFQERKHNKNYASTYLMHPLREWIEAEARLILSSQRQYHTAITPAFQQAYITILTSQRNFDSGPSAPSRFGGNLIEKMVGNDSLEPQEKRAAKATRTCCEFDLLRTVNAIKLVSPRERNGRILTVTQRHTLIALAHKQQSLDFAQARHALALPDDVRFSQVNYQNQTVKKAEKRSKIVNFKPVHDIKVALKSSLYADDTDLIDQIGTILTNFSSDQAKRNALTALAVLSDTEIEHLLTLNYTSYSQYSLKTMRQLWPYLWRGHSFEESLELAGYLLKDQVIDRDYLYANLTNPVAKRAVSIALKVVRAITNQYGRPDAIRMKLATELTIDFQDRVDYDKRRQRERAGTAKIAATLHQLGVPVTGNNILKQRLFTDQQGIDLYSGQPISPERLFNDDDYQIDHVAPYSVSFDDSYLNKVVTSTMNNQMKGNRLPMQFLAPEQQAGYTELVQKTVKSFRKRQRLLKPDFSAKDCNRWQARNLGDHRYVNQILSQYFRQNITFRPVYHDPVTSVNARAVSKLLQRFSIRSIQQPTDLRYAANAVVVGCTVPTYLKTLMQYSAAREVTHNETLWTDFERTAATDAALQPANLKVRNQMPLPWPEFRDELNARLSDDPVGLMITQRWSQYRPSEIKALKPVFVIRTAQHHGRGEVHKETVFSAKQYAETGMVVQRVAIKSLKLSKDQTITGAKGVYQLAADGSNRVVYDAIQAALLAANGDGKQAFPEGQLAVQVGGQTKLVTKVKVAKKATLVTSVGHHRGVASNSRMVRVDLYQTEHGYAGVPIYPADLVRDELPNKAITARKPYAQWDQITATDTFVGSLYPNDPVHITRERAIRLKSTNGSVRKVTELDCYFAKINISNNSVTFKAHDGSYEIQELALSSLASLQKYRVSYLGDQHLVKHEGQRTASAYHVNV</sequence>
<evidence type="ECO:0000256" key="9">
    <source>
        <dbReference type="ARBA" id="ARBA00023118"/>
    </source>
</evidence>
<evidence type="ECO:0000313" key="15">
    <source>
        <dbReference type="EMBL" id="KRN18814.1"/>
    </source>
</evidence>
<evidence type="ECO:0000313" key="16">
    <source>
        <dbReference type="Proteomes" id="UP000051442"/>
    </source>
</evidence>
<dbReference type="InterPro" id="IPR033114">
    <property type="entry name" value="HNH_CAS9"/>
</dbReference>
<dbReference type="InterPro" id="IPR028629">
    <property type="entry name" value="Cas9"/>
</dbReference>
<keyword evidence="16" id="KW-1185">Reference proteome</keyword>
<keyword evidence="4" id="KW-0479">Metal-binding</keyword>
<dbReference type="PATRIC" id="fig|1423804.4.peg.1949"/>
<dbReference type="GO" id="GO:0004519">
    <property type="term" value="F:endonuclease activity"/>
    <property type="evidence" value="ECO:0007669"/>
    <property type="project" value="UniProtKB-UniRule"/>
</dbReference>
<dbReference type="Gene3D" id="3.30.420.10">
    <property type="entry name" value="Ribonuclease H-like superfamily/Ribonuclease H"/>
    <property type="match status" value="2"/>
</dbReference>
<dbReference type="GO" id="GO:0046872">
    <property type="term" value="F:metal ion binding"/>
    <property type="evidence" value="ECO:0007669"/>
    <property type="project" value="UniProtKB-UniRule"/>
</dbReference>
<evidence type="ECO:0000256" key="13">
    <source>
        <dbReference type="HAMAP-Rule" id="MF_01480"/>
    </source>
</evidence>
<dbReference type="InterPro" id="IPR003615">
    <property type="entry name" value="HNH_nuc"/>
</dbReference>
<feature type="active site" description="Proton acceptor for HNH nuclease domain" evidence="13">
    <location>
        <position position="586"/>
    </location>
</feature>
<evidence type="ECO:0000256" key="12">
    <source>
        <dbReference type="ARBA" id="ARBA00046380"/>
    </source>
</evidence>
<comment type="caution">
    <text evidence="13">Lacks conserved residue(s) required for the propagation of feature annotation.</text>
</comment>
<evidence type="ECO:0000256" key="7">
    <source>
        <dbReference type="ARBA" id="ARBA00022842"/>
    </source>
</evidence>
<dbReference type="STRING" id="1423804.FD14_GL001797"/>
<keyword evidence="9 13" id="KW-0051">Antiviral defense</keyword>
<comment type="cofactor">
    <cofactor evidence="1">
        <name>Mg(2+)</name>
        <dbReference type="ChEBI" id="CHEBI:18420"/>
    </cofactor>
</comment>
<dbReference type="PROSITE" id="PS51749">
    <property type="entry name" value="HNH_CAS9"/>
    <property type="match status" value="1"/>
</dbReference>
<keyword evidence="5 13" id="KW-0255">Endonuclease</keyword>
<keyword evidence="7" id="KW-0460">Magnesium</keyword>
<dbReference type="Pfam" id="PF13395">
    <property type="entry name" value="HNH_4"/>
    <property type="match status" value="1"/>
</dbReference>
<comment type="domain">
    <text evidence="13">Has 2 endonuclease domains. The discontinuous RuvC-like domain cleaves the target DNA noncomplementary to crRNA while the HNH nuclease domain cleaves the target DNA complementary to crRNA.</text>
</comment>
<dbReference type="GO" id="GO:0051607">
    <property type="term" value="P:defense response to virus"/>
    <property type="evidence" value="ECO:0007669"/>
    <property type="project" value="UniProtKB-UniRule"/>
</dbReference>
<dbReference type="GO" id="GO:0003677">
    <property type="term" value="F:DNA binding"/>
    <property type="evidence" value="ECO:0007669"/>
    <property type="project" value="UniProtKB-UniRule"/>
</dbReference>
<dbReference type="EMBL" id="AYZM01000144">
    <property type="protein sequence ID" value="KRN18814.1"/>
    <property type="molecule type" value="Genomic_DNA"/>
</dbReference>
<organism evidence="15 16">
    <name type="scientific">Secundilactobacillus similis DSM 23365 = JCM 2765</name>
    <dbReference type="NCBI Taxonomy" id="1423804"/>
    <lineage>
        <taxon>Bacteria</taxon>
        <taxon>Bacillati</taxon>
        <taxon>Bacillota</taxon>
        <taxon>Bacilli</taxon>
        <taxon>Lactobacillales</taxon>
        <taxon>Lactobacillaceae</taxon>
        <taxon>Secundilactobacillus</taxon>
    </lineage>
</organism>